<dbReference type="InterPro" id="IPR032466">
    <property type="entry name" value="Metal_Hydrolase"/>
</dbReference>
<dbReference type="SUPFAM" id="SSF51556">
    <property type="entry name" value="Metallo-dependent hydrolases"/>
    <property type="match status" value="1"/>
</dbReference>
<evidence type="ECO:0000256" key="3">
    <source>
        <dbReference type="ARBA" id="ARBA00022801"/>
    </source>
</evidence>
<feature type="binding site" evidence="7">
    <location>
        <begin position="312"/>
        <end position="314"/>
    </location>
    <ligand>
        <name>substrate</name>
    </ligand>
</feature>
<comment type="caution">
    <text evidence="10">The sequence shown here is derived from an EMBL/GenBank/DDBJ whole genome shotgun (WGS) entry which is preliminary data.</text>
</comment>
<keyword evidence="2 8" id="KW-0479">Metal-binding</keyword>
<dbReference type="AlphaFoldDB" id="A0A9D1LDQ9"/>
<evidence type="ECO:0000313" key="10">
    <source>
        <dbReference type="EMBL" id="HIU35785.1"/>
    </source>
</evidence>
<dbReference type="PIRSF" id="PIRSF038994">
    <property type="entry name" value="NagA"/>
    <property type="match status" value="1"/>
</dbReference>
<dbReference type="Proteomes" id="UP000824071">
    <property type="component" value="Unassembled WGS sequence"/>
</dbReference>
<dbReference type="EMBL" id="DVMW01000028">
    <property type="protein sequence ID" value="HIU35785.1"/>
    <property type="molecule type" value="Genomic_DNA"/>
</dbReference>
<protein>
    <submittedName>
        <fullName evidence="10">N-acetylglucosamine-6-phosphate deacetylase</fullName>
        <ecNumber evidence="10">3.5.1.25</ecNumber>
    </submittedName>
</protein>
<evidence type="ECO:0000259" key="9">
    <source>
        <dbReference type="Pfam" id="PF01979"/>
    </source>
</evidence>
<evidence type="ECO:0000256" key="5">
    <source>
        <dbReference type="PIRNR" id="PIRNR038994"/>
    </source>
</evidence>
<feature type="domain" description="Amidohydrolase-related" evidence="9">
    <location>
        <begin position="49"/>
        <end position="385"/>
    </location>
</feature>
<feature type="binding site" evidence="7">
    <location>
        <position position="227"/>
    </location>
    <ligand>
        <name>substrate</name>
    </ligand>
</feature>
<dbReference type="NCBIfam" id="TIGR00221">
    <property type="entry name" value="nagA"/>
    <property type="match status" value="1"/>
</dbReference>
<dbReference type="PANTHER" id="PTHR11113">
    <property type="entry name" value="N-ACETYLGLUCOSAMINE-6-PHOSPHATE DEACETYLASE"/>
    <property type="match status" value="1"/>
</dbReference>
<reference evidence="10" key="1">
    <citation type="submission" date="2020-10" db="EMBL/GenBank/DDBJ databases">
        <authorList>
            <person name="Gilroy R."/>
        </authorList>
    </citation>
    <scope>NUCLEOTIDE SEQUENCE</scope>
    <source>
        <strain evidence="10">ChiGjej1B1-19959</strain>
    </source>
</reference>
<dbReference type="PANTHER" id="PTHR11113:SF14">
    <property type="entry name" value="N-ACETYLGLUCOSAMINE-6-PHOSPHATE DEACETYLASE"/>
    <property type="match status" value="1"/>
</dbReference>
<dbReference type="GO" id="GO:0006046">
    <property type="term" value="P:N-acetylglucosamine catabolic process"/>
    <property type="evidence" value="ECO:0007669"/>
    <property type="project" value="TreeGrafter"/>
</dbReference>
<evidence type="ECO:0000256" key="1">
    <source>
        <dbReference type="ARBA" id="ARBA00010716"/>
    </source>
</evidence>
<evidence type="ECO:0000256" key="7">
    <source>
        <dbReference type="PIRSR" id="PIRSR038994-2"/>
    </source>
</evidence>
<dbReference type="EC" id="3.5.1.25" evidence="10"/>
<organism evidence="10 11">
    <name type="scientific">Candidatus Fimenecus excrementigallinarum</name>
    <dbReference type="NCBI Taxonomy" id="2840816"/>
    <lineage>
        <taxon>Bacteria</taxon>
        <taxon>Bacillati</taxon>
        <taxon>Bacillota</taxon>
        <taxon>Clostridia</taxon>
        <taxon>Candidatus Fimenecus</taxon>
    </lineage>
</organism>
<feature type="binding site" evidence="8">
    <location>
        <position position="191"/>
    </location>
    <ligand>
        <name>Zn(2+)</name>
        <dbReference type="ChEBI" id="CHEBI:29105"/>
    </ligand>
</feature>
<name>A0A9D1LDQ9_9FIRM</name>
<feature type="binding site" evidence="8">
    <location>
        <position position="212"/>
    </location>
    <ligand>
        <name>Zn(2+)</name>
        <dbReference type="ChEBI" id="CHEBI:29105"/>
    </ligand>
</feature>
<dbReference type="GO" id="GO:0046872">
    <property type="term" value="F:metal ion binding"/>
    <property type="evidence" value="ECO:0007669"/>
    <property type="project" value="UniProtKB-KW"/>
</dbReference>
<evidence type="ECO:0000256" key="2">
    <source>
        <dbReference type="ARBA" id="ARBA00022723"/>
    </source>
</evidence>
<feature type="active site" description="Proton donor/acceptor" evidence="6">
    <location>
        <position position="274"/>
    </location>
</feature>
<feature type="binding site" evidence="7">
    <location>
        <begin position="215"/>
        <end position="216"/>
    </location>
    <ligand>
        <name>substrate</name>
    </ligand>
</feature>
<dbReference type="Pfam" id="PF01979">
    <property type="entry name" value="Amidohydro_1"/>
    <property type="match status" value="1"/>
</dbReference>
<keyword evidence="4 5" id="KW-0119">Carbohydrate metabolism</keyword>
<evidence type="ECO:0000313" key="11">
    <source>
        <dbReference type="Proteomes" id="UP000824071"/>
    </source>
</evidence>
<reference evidence="10" key="2">
    <citation type="journal article" date="2021" name="PeerJ">
        <title>Extensive microbial diversity within the chicken gut microbiome revealed by metagenomics and culture.</title>
        <authorList>
            <person name="Gilroy R."/>
            <person name="Ravi A."/>
            <person name="Getino M."/>
            <person name="Pursley I."/>
            <person name="Horton D.L."/>
            <person name="Alikhan N.F."/>
            <person name="Baker D."/>
            <person name="Gharbi K."/>
            <person name="Hall N."/>
            <person name="Watson M."/>
            <person name="Adriaenssens E.M."/>
            <person name="Foster-Nyarko E."/>
            <person name="Jarju S."/>
            <person name="Secka A."/>
            <person name="Antonio M."/>
            <person name="Oren A."/>
            <person name="Chaudhuri R.R."/>
            <person name="La Ragione R."/>
            <person name="Hildebrand F."/>
            <person name="Pallen M.J."/>
        </authorList>
    </citation>
    <scope>NUCLEOTIDE SEQUENCE</scope>
    <source>
        <strain evidence="10">ChiGjej1B1-19959</strain>
    </source>
</reference>
<evidence type="ECO:0000256" key="6">
    <source>
        <dbReference type="PIRSR" id="PIRSR038994-1"/>
    </source>
</evidence>
<accession>A0A9D1LDQ9</accession>
<evidence type="ECO:0000256" key="4">
    <source>
        <dbReference type="ARBA" id="ARBA00023277"/>
    </source>
</evidence>
<dbReference type="InterPro" id="IPR003764">
    <property type="entry name" value="GlcNAc_6-P_deAcase"/>
</dbReference>
<dbReference type="Gene3D" id="3.20.20.140">
    <property type="entry name" value="Metal-dependent hydrolases"/>
    <property type="match status" value="1"/>
</dbReference>
<feature type="binding site" evidence="7">
    <location>
        <position position="137"/>
    </location>
    <ligand>
        <name>substrate</name>
    </ligand>
</feature>
<dbReference type="Gene3D" id="2.30.40.10">
    <property type="entry name" value="Urease, subunit C, domain 1"/>
    <property type="match status" value="1"/>
</dbReference>
<sequence>MLYIKNVQIIGESEIFPGEVLVKDGKIAEVGAHVPCPGDAEVLDGGGQYLSPGFIDLHVHGGGGYSAMGGRDAVVQMCEAHARCGTTSILPTTLAAPIAQLKTAMDGIREAQSATDNVHILGVHLEGPFLSPDMCGAQSPENILVPDEWDCEDLLSYWDGIKIVGAAPETKGGMALGALIRKHGAVASVAHSTADYDLAQKAFAHGYSDVTHLYNACTSCHKVGVFRHAGTVEAALVNDAVTTQVIADLRHQPEGVLRLIYKCKGPDKMYLITDGLEFAATEMREGEEFVQENGMAVVYSDGVMLLADRSCLAGSVATCDRLVRNLYTKLRLPLCDCVKMASLTPARVVGVDDHTGKIAKGYDADLLLFNEDVEMQAVFVSGKRVV</sequence>
<dbReference type="InterPro" id="IPR011059">
    <property type="entry name" value="Metal-dep_hydrolase_composite"/>
</dbReference>
<proteinExistence type="inferred from homology"/>
<evidence type="ECO:0000256" key="8">
    <source>
        <dbReference type="PIRSR" id="PIRSR038994-3"/>
    </source>
</evidence>
<comment type="cofactor">
    <cofactor evidence="8">
        <name>a divalent metal cation</name>
        <dbReference type="ChEBI" id="CHEBI:60240"/>
    </cofactor>
    <text evidence="8">Binds 1 divalent metal cation per subunit.</text>
</comment>
<feature type="binding site" evidence="8">
    <location>
        <position position="126"/>
    </location>
    <ligand>
        <name>Zn(2+)</name>
        <dbReference type="ChEBI" id="CHEBI:29105"/>
    </ligand>
</feature>
<comment type="similarity">
    <text evidence="1 5">Belongs to the metallo-dependent hydrolases superfamily. NagA family.</text>
</comment>
<dbReference type="GO" id="GO:0008448">
    <property type="term" value="F:N-acetylglucosamine-6-phosphate deacetylase activity"/>
    <property type="evidence" value="ECO:0007669"/>
    <property type="project" value="UniProtKB-EC"/>
</dbReference>
<dbReference type="InterPro" id="IPR006680">
    <property type="entry name" value="Amidohydro-rel"/>
</dbReference>
<gene>
    <name evidence="10" type="primary">nagA</name>
    <name evidence="10" type="ORF">IAC53_04155</name>
</gene>
<feature type="binding site" evidence="7">
    <location>
        <position position="251"/>
    </location>
    <ligand>
        <name>substrate</name>
    </ligand>
</feature>
<dbReference type="SUPFAM" id="SSF51338">
    <property type="entry name" value="Composite domain of metallo-dependent hydrolases"/>
    <property type="match status" value="1"/>
</dbReference>
<keyword evidence="3 5" id="KW-0378">Hydrolase</keyword>